<dbReference type="Proteomes" id="UP000045824">
    <property type="component" value="Unassembled WGS sequence"/>
</dbReference>
<protein>
    <submittedName>
        <fullName evidence="1">Uncharacterized protein</fullName>
    </submittedName>
</protein>
<reference evidence="1 2" key="1">
    <citation type="submission" date="2015-03" db="EMBL/GenBank/DDBJ databases">
        <authorList>
            <person name="Murphy D."/>
        </authorList>
    </citation>
    <scope>NUCLEOTIDE SEQUENCE [LARGE SCALE GENOMIC DNA]</scope>
    <source>
        <strain evidence="1 2">FCF326</strain>
    </source>
</reference>
<name>A0A0T9KLP4_YERKR</name>
<accession>A0A0T9KLP4</accession>
<proteinExistence type="predicted"/>
<dbReference type="RefSeq" id="WP_144416905.1">
    <property type="nucleotide sequence ID" value="NZ_CAWMAB010000001.1"/>
</dbReference>
<organism evidence="1 2">
    <name type="scientific">Yersinia kristensenii</name>
    <dbReference type="NCBI Taxonomy" id="28152"/>
    <lineage>
        <taxon>Bacteria</taxon>
        <taxon>Pseudomonadati</taxon>
        <taxon>Pseudomonadota</taxon>
        <taxon>Gammaproteobacteria</taxon>
        <taxon>Enterobacterales</taxon>
        <taxon>Yersiniaceae</taxon>
        <taxon>Yersinia</taxon>
    </lineage>
</organism>
<gene>
    <name evidence="1" type="ORF">ERS008491_00453</name>
</gene>
<dbReference type="AlphaFoldDB" id="A0A0T9KLP4"/>
<sequence length="64" mass="6807">MGVIIKGCLISNCGKGIVASSDIKLRISETVIEKVGVAIEISPPPPKKATSSWLTRQYTYSAPC</sequence>
<dbReference type="EMBL" id="CPYI01000001">
    <property type="protein sequence ID" value="CNE11062.1"/>
    <property type="molecule type" value="Genomic_DNA"/>
</dbReference>
<evidence type="ECO:0000313" key="2">
    <source>
        <dbReference type="Proteomes" id="UP000045824"/>
    </source>
</evidence>
<evidence type="ECO:0000313" key="1">
    <source>
        <dbReference type="EMBL" id="CNE11062.1"/>
    </source>
</evidence>